<dbReference type="Proteomes" id="UP000260733">
    <property type="component" value="Unassembled WGS sequence"/>
</dbReference>
<sequence length="754" mass="84290">MDARVICAYLLMRRDTRREQGSFCHRAMVTKNTQLLFCVGGWQTGWHYVTIEAMGNFWEKERSNMGAVYREELSANARKLIEQLLSLPQGWVTAAALAESIGVSRRTVLRELPAVEQWMQAAGAHFVRNPGKGLLLDEAPERRDALRTQLNSGDRKKLSRAERRQQLLTRLLSEQEPCKTAVLARALGVSESTLSADLDELETKLHPYRVEMFRRPGVGVWLQGDASSYRRVVSALLRSSMPEKELAEVLCGRMPENEIFSTLLDTKTAEKVWAVLQQFEQEEQLHLPDAGFLALAIHCTLTIQQLRQGGDKGSAPRGLRPAGNHAARLVAALNRAFGLTLPPEEAQYLELYLSAYLGAEDPWGSAQEMELRNLEAALIREMEKALHTDLSGYTSLRDDLYCHLRPMLLRVEQNIRTENPQLDTIRTAYPGLWKATRAACDAVQQQFVLPAISDDEAAYLAMHFGAVLEQNAMFRLRLRVVVACPLGMGSSRFLASRLGNEFPSLQVEGCCSVRELNTADLRRRKIDFIISTVPLELDYPAVCISPSLLEPDRAVLKDAITQYSQNRAEPEPAVQPVQDAPHAGSKLQYYARLTRSMTGLLEHLTIQPIKAPGSRAALLHAAAQLFCPQEADARLVEQQLRRRETLGDTYIKPLYALLLHCRTSAVKDCRLGYLQAQPPVYEPGRIVLGALVLLAPDDGNGVPVDVMQNVSGQLIETPRLMEALRTGQQQEAADLLEQGFDRTFFADCKPPHTK</sequence>
<keyword evidence="2" id="KW-0677">Repeat</keyword>
<dbReference type="InterPro" id="IPR013196">
    <property type="entry name" value="HTH_11"/>
</dbReference>
<dbReference type="InterPro" id="IPR036390">
    <property type="entry name" value="WH_DNA-bd_sf"/>
</dbReference>
<dbReference type="SUPFAM" id="SSF63520">
    <property type="entry name" value="PTS-regulatory domain, PRD"/>
    <property type="match status" value="2"/>
</dbReference>
<dbReference type="Gene3D" id="1.10.10.10">
    <property type="entry name" value="Winged helix-like DNA-binding domain superfamily/Winged helix DNA-binding domain"/>
    <property type="match status" value="2"/>
</dbReference>
<dbReference type="SUPFAM" id="SSF55804">
    <property type="entry name" value="Phoshotransferase/anion transport protein"/>
    <property type="match status" value="1"/>
</dbReference>
<evidence type="ECO:0000313" key="8">
    <source>
        <dbReference type="Proteomes" id="UP000260733"/>
    </source>
</evidence>
<name>A0A3E2VYG0_9FIRM</name>
<evidence type="ECO:0000259" key="5">
    <source>
        <dbReference type="PROSITE" id="PS51099"/>
    </source>
</evidence>
<dbReference type="SUPFAM" id="SSF52794">
    <property type="entry name" value="PTS system IIB component-like"/>
    <property type="match status" value="1"/>
</dbReference>
<dbReference type="InterPro" id="IPR036634">
    <property type="entry name" value="PRD_sf"/>
</dbReference>
<dbReference type="InterPro" id="IPR016152">
    <property type="entry name" value="PTrfase/Anion_transptr"/>
</dbReference>
<dbReference type="EMBL" id="QVFB01000020">
    <property type="protein sequence ID" value="RGC16438.1"/>
    <property type="molecule type" value="Genomic_DNA"/>
</dbReference>
<accession>A0A3E2VYG0</accession>
<proteinExistence type="predicted"/>
<keyword evidence="4" id="KW-0804">Transcription</keyword>
<dbReference type="Pfam" id="PF00874">
    <property type="entry name" value="PRD"/>
    <property type="match status" value="1"/>
</dbReference>
<gene>
    <name evidence="7" type="ORF">DW855_11615</name>
</gene>
<feature type="domain" description="PTS EIIB type-2" evidence="5">
    <location>
        <begin position="478"/>
        <end position="568"/>
    </location>
</feature>
<keyword evidence="3" id="KW-0805">Transcription regulation</keyword>
<dbReference type="AlphaFoldDB" id="A0A3E2VYG0"/>
<dbReference type="PROSITE" id="PS51099">
    <property type="entry name" value="PTS_EIIB_TYPE_2"/>
    <property type="match status" value="1"/>
</dbReference>
<dbReference type="SUPFAM" id="SSF46785">
    <property type="entry name" value="Winged helix' DNA-binding domain"/>
    <property type="match status" value="1"/>
</dbReference>
<dbReference type="Pfam" id="PF08279">
    <property type="entry name" value="HTH_11"/>
    <property type="match status" value="1"/>
</dbReference>
<evidence type="ECO:0000256" key="1">
    <source>
        <dbReference type="ARBA" id="ARBA00022679"/>
    </source>
</evidence>
<comment type="caution">
    <text evidence="7">The sequence shown here is derived from an EMBL/GenBank/DDBJ whole genome shotgun (WGS) entry which is preliminary data.</text>
</comment>
<dbReference type="Gene3D" id="3.40.930.10">
    <property type="entry name" value="Mannitol-specific EII, Chain A"/>
    <property type="match status" value="1"/>
</dbReference>
<dbReference type="InterPro" id="IPR036095">
    <property type="entry name" value="PTS_EIIB-like_sf"/>
</dbReference>
<feature type="domain" description="PRD" evidence="6">
    <location>
        <begin position="366"/>
        <end position="474"/>
    </location>
</feature>
<dbReference type="PROSITE" id="PS51372">
    <property type="entry name" value="PRD_2"/>
    <property type="match status" value="1"/>
</dbReference>
<dbReference type="GO" id="GO:0008982">
    <property type="term" value="F:protein-N(PI)-phosphohistidine-sugar phosphotransferase activity"/>
    <property type="evidence" value="ECO:0007669"/>
    <property type="project" value="InterPro"/>
</dbReference>
<dbReference type="PANTHER" id="PTHR30185:SF18">
    <property type="entry name" value="TRANSCRIPTIONAL REGULATOR MTLR"/>
    <property type="match status" value="1"/>
</dbReference>
<dbReference type="InterPro" id="IPR050661">
    <property type="entry name" value="BglG_antiterminators"/>
</dbReference>
<dbReference type="Gene3D" id="3.40.50.2300">
    <property type="match status" value="1"/>
</dbReference>
<organism evidence="7 8">
    <name type="scientific">Faecalibacterium prausnitzii</name>
    <dbReference type="NCBI Taxonomy" id="853"/>
    <lineage>
        <taxon>Bacteria</taxon>
        <taxon>Bacillati</taxon>
        <taxon>Bacillota</taxon>
        <taxon>Clostridia</taxon>
        <taxon>Eubacteriales</taxon>
        <taxon>Oscillospiraceae</taxon>
        <taxon>Faecalibacterium</taxon>
    </lineage>
</organism>
<evidence type="ECO:0000256" key="4">
    <source>
        <dbReference type="ARBA" id="ARBA00023163"/>
    </source>
</evidence>
<evidence type="ECO:0000256" key="3">
    <source>
        <dbReference type="ARBA" id="ARBA00023015"/>
    </source>
</evidence>
<dbReference type="InterPro" id="IPR011608">
    <property type="entry name" value="PRD"/>
</dbReference>
<reference evidence="7 8" key="1">
    <citation type="submission" date="2018-08" db="EMBL/GenBank/DDBJ databases">
        <title>A genome reference for cultivated species of the human gut microbiota.</title>
        <authorList>
            <person name="Zou Y."/>
            <person name="Xue W."/>
            <person name="Luo G."/>
        </authorList>
    </citation>
    <scope>NUCLEOTIDE SEQUENCE [LARGE SCALE GENOMIC DNA]</scope>
    <source>
        <strain evidence="7 8">AM37-13AC</strain>
    </source>
</reference>
<dbReference type="Gene3D" id="1.10.1790.10">
    <property type="entry name" value="PRD domain"/>
    <property type="match status" value="1"/>
</dbReference>
<dbReference type="GO" id="GO:0006355">
    <property type="term" value="P:regulation of DNA-templated transcription"/>
    <property type="evidence" value="ECO:0007669"/>
    <property type="project" value="InterPro"/>
</dbReference>
<dbReference type="CDD" id="cd05568">
    <property type="entry name" value="PTS_IIB_bgl_like"/>
    <property type="match status" value="1"/>
</dbReference>
<keyword evidence="1" id="KW-0808">Transferase</keyword>
<dbReference type="InterPro" id="IPR036388">
    <property type="entry name" value="WH-like_DNA-bd_sf"/>
</dbReference>
<evidence type="ECO:0000256" key="2">
    <source>
        <dbReference type="ARBA" id="ARBA00022737"/>
    </source>
</evidence>
<dbReference type="PANTHER" id="PTHR30185">
    <property type="entry name" value="CRYPTIC BETA-GLUCOSIDE BGL OPERON ANTITERMINATOR"/>
    <property type="match status" value="1"/>
</dbReference>
<dbReference type="InterPro" id="IPR013011">
    <property type="entry name" value="PTS_EIIB_2"/>
</dbReference>
<protein>
    <submittedName>
        <fullName evidence="7">PRD domain-containing protein</fullName>
    </submittedName>
</protein>
<evidence type="ECO:0000259" key="6">
    <source>
        <dbReference type="PROSITE" id="PS51372"/>
    </source>
</evidence>
<dbReference type="GO" id="GO:0009401">
    <property type="term" value="P:phosphoenolpyruvate-dependent sugar phosphotransferase system"/>
    <property type="evidence" value="ECO:0007669"/>
    <property type="project" value="InterPro"/>
</dbReference>
<evidence type="ECO:0000313" key="7">
    <source>
        <dbReference type="EMBL" id="RGC16438.1"/>
    </source>
</evidence>